<gene>
    <name evidence="2" type="ORF">EMPG_11056</name>
</gene>
<feature type="compositionally biased region" description="Polar residues" evidence="1">
    <location>
        <begin position="21"/>
        <end position="30"/>
    </location>
</feature>
<protein>
    <submittedName>
        <fullName evidence="2">Uncharacterized protein</fullName>
    </submittedName>
</protein>
<dbReference type="OrthoDB" id="4185910at2759"/>
<accession>A0A0H1B3A2</accession>
<feature type="compositionally biased region" description="Polar residues" evidence="1">
    <location>
        <begin position="1"/>
        <end position="11"/>
    </location>
</feature>
<proteinExistence type="predicted"/>
<feature type="compositionally biased region" description="Low complexity" evidence="1">
    <location>
        <begin position="258"/>
        <end position="270"/>
    </location>
</feature>
<feature type="compositionally biased region" description="Polar residues" evidence="1">
    <location>
        <begin position="287"/>
        <end position="321"/>
    </location>
</feature>
<feature type="region of interest" description="Disordered" evidence="1">
    <location>
        <begin position="255"/>
        <end position="321"/>
    </location>
</feature>
<name>A0A0H1B3A2_9EURO</name>
<sequence>MHNSSQDISSHNHSHIHFPPTSISPNQPSRDLTPPVDHISPIPAFYLYRDNGVAVPLIALDELPPWLRIGREDWFNPEWQQYMNPVSGEPAIRVGEYEVFATWGGAVYQLPMWRLVAVRGARSCDETAAGTGWEVEGGGERGEDIMHHLDRRWGFDYGVDERMIDNGYLDGKEGLPWCTAGGRSCDRHAARGQDGEPLPIANDEVNREGITRNVPNTPPSSPMDGLCSDTHDGGADERFSCSSCPVSRNGHNHHCPHYPQYQQDNPPYQQAAMSSSPPTWPLELSRPLSNNSCSSHGQNPLHSLASNTETETSVSSWDSSNLPPPTFHVPVIPRTPLGLGLTQSAPSCFLSSMRHGHIPPWLRSRADGGGSVCSV</sequence>
<evidence type="ECO:0000313" key="3">
    <source>
        <dbReference type="Proteomes" id="UP000053573"/>
    </source>
</evidence>
<keyword evidence="3" id="KW-1185">Reference proteome</keyword>
<dbReference type="STRING" id="2060906.A0A0H1B3A2"/>
<reference evidence="3" key="1">
    <citation type="journal article" date="2015" name="PLoS Genet.">
        <title>The dynamic genome and transcriptome of the human fungal pathogen Blastomyces and close relative Emmonsia.</title>
        <authorList>
            <person name="Munoz J.F."/>
            <person name="Gauthier G.M."/>
            <person name="Desjardins C.A."/>
            <person name="Gallo J.E."/>
            <person name="Holder J."/>
            <person name="Sullivan T.D."/>
            <person name="Marty A.J."/>
            <person name="Carmen J.C."/>
            <person name="Chen Z."/>
            <person name="Ding L."/>
            <person name="Gujja S."/>
            <person name="Magrini V."/>
            <person name="Misas E."/>
            <person name="Mitreva M."/>
            <person name="Priest M."/>
            <person name="Saif S."/>
            <person name="Whiston E.A."/>
            <person name="Young S."/>
            <person name="Zeng Q."/>
            <person name="Goldman W.E."/>
            <person name="Mardis E.R."/>
            <person name="Taylor J.W."/>
            <person name="McEwen J.G."/>
            <person name="Clay O.K."/>
            <person name="Klein B.S."/>
            <person name="Cuomo C.A."/>
        </authorList>
    </citation>
    <scope>NUCLEOTIDE SEQUENCE [LARGE SCALE GENOMIC DNA]</scope>
    <source>
        <strain evidence="3">UAMH 139</strain>
    </source>
</reference>
<organism evidence="2 3">
    <name type="scientific">Blastomyces silverae</name>
    <dbReference type="NCBI Taxonomy" id="2060906"/>
    <lineage>
        <taxon>Eukaryota</taxon>
        <taxon>Fungi</taxon>
        <taxon>Dikarya</taxon>
        <taxon>Ascomycota</taxon>
        <taxon>Pezizomycotina</taxon>
        <taxon>Eurotiomycetes</taxon>
        <taxon>Eurotiomycetidae</taxon>
        <taxon>Onygenales</taxon>
        <taxon>Ajellomycetaceae</taxon>
        <taxon>Blastomyces</taxon>
    </lineage>
</organism>
<dbReference type="EMBL" id="LDEV01003616">
    <property type="protein sequence ID" value="KLJ05477.1"/>
    <property type="molecule type" value="Genomic_DNA"/>
</dbReference>
<dbReference type="AlphaFoldDB" id="A0A0H1B3A2"/>
<comment type="caution">
    <text evidence="2">The sequence shown here is derived from an EMBL/GenBank/DDBJ whole genome shotgun (WGS) entry which is preliminary data.</text>
</comment>
<evidence type="ECO:0000256" key="1">
    <source>
        <dbReference type="SAM" id="MobiDB-lite"/>
    </source>
</evidence>
<dbReference type="Proteomes" id="UP000053573">
    <property type="component" value="Unassembled WGS sequence"/>
</dbReference>
<feature type="region of interest" description="Disordered" evidence="1">
    <location>
        <begin position="208"/>
        <end position="231"/>
    </location>
</feature>
<feature type="region of interest" description="Disordered" evidence="1">
    <location>
        <begin position="1"/>
        <end position="34"/>
    </location>
</feature>
<evidence type="ECO:0000313" key="2">
    <source>
        <dbReference type="EMBL" id="KLJ05477.1"/>
    </source>
</evidence>